<accession>A0A5R9GDK1</accession>
<keyword evidence="2" id="KW-1133">Transmembrane helix</keyword>
<dbReference type="Proteomes" id="UP000309676">
    <property type="component" value="Unassembled WGS sequence"/>
</dbReference>
<keyword evidence="2" id="KW-0472">Membrane</keyword>
<gene>
    <name evidence="3" type="ORF">FE782_16220</name>
</gene>
<keyword evidence="2" id="KW-0812">Transmembrane</keyword>
<sequence>MYPDLPDLLFEAISLLGSVSLLFGFIGLRLTAASVAVAAYSASRSPSNGASADQERAAMESMASLRKALSRVRRKAPTDDGDSSSRSYLATTNDYERGGTLFLWKLRPHRPERSDSPVCGVRSLSPC</sequence>
<comment type="caution">
    <text evidence="3">The sequence shown here is derived from an EMBL/GenBank/DDBJ whole genome shotgun (WGS) entry which is preliminary data.</text>
</comment>
<proteinExistence type="predicted"/>
<evidence type="ECO:0000256" key="2">
    <source>
        <dbReference type="SAM" id="Phobius"/>
    </source>
</evidence>
<keyword evidence="4" id="KW-1185">Reference proteome</keyword>
<feature type="transmembrane region" description="Helical" evidence="2">
    <location>
        <begin position="12"/>
        <end position="40"/>
    </location>
</feature>
<evidence type="ECO:0000313" key="4">
    <source>
        <dbReference type="Proteomes" id="UP000309676"/>
    </source>
</evidence>
<evidence type="ECO:0000313" key="3">
    <source>
        <dbReference type="EMBL" id="TLS51274.1"/>
    </source>
</evidence>
<dbReference type="AlphaFoldDB" id="A0A5R9GDK1"/>
<organism evidence="3 4">
    <name type="scientific">Paenibacillus antri</name>
    <dbReference type="NCBI Taxonomy" id="2582848"/>
    <lineage>
        <taxon>Bacteria</taxon>
        <taxon>Bacillati</taxon>
        <taxon>Bacillota</taxon>
        <taxon>Bacilli</taxon>
        <taxon>Bacillales</taxon>
        <taxon>Paenibacillaceae</taxon>
        <taxon>Paenibacillus</taxon>
    </lineage>
</organism>
<dbReference type="EMBL" id="VCIW01000010">
    <property type="protein sequence ID" value="TLS51274.1"/>
    <property type="molecule type" value="Genomic_DNA"/>
</dbReference>
<name>A0A5R9GDK1_9BACL</name>
<protein>
    <submittedName>
        <fullName evidence="3">Uncharacterized protein</fullName>
    </submittedName>
</protein>
<reference evidence="3 4" key="1">
    <citation type="submission" date="2019-05" db="EMBL/GenBank/DDBJ databases">
        <authorList>
            <person name="Narsing Rao M.P."/>
            <person name="Li W.J."/>
        </authorList>
    </citation>
    <scope>NUCLEOTIDE SEQUENCE [LARGE SCALE GENOMIC DNA]</scope>
    <source>
        <strain evidence="3 4">SYSU_K30003</strain>
    </source>
</reference>
<feature type="region of interest" description="Disordered" evidence="1">
    <location>
        <begin position="41"/>
        <end position="91"/>
    </location>
</feature>
<dbReference type="RefSeq" id="WP_138195268.1">
    <property type="nucleotide sequence ID" value="NZ_VCIW01000010.1"/>
</dbReference>
<evidence type="ECO:0000256" key="1">
    <source>
        <dbReference type="SAM" id="MobiDB-lite"/>
    </source>
</evidence>